<dbReference type="EMBL" id="KI632147">
    <property type="protein sequence ID" value="EYU23985.1"/>
    <property type="molecule type" value="Genomic_DNA"/>
</dbReference>
<dbReference type="GO" id="GO:0003924">
    <property type="term" value="F:GTPase activity"/>
    <property type="evidence" value="ECO:0000318"/>
    <property type="project" value="GO_Central"/>
</dbReference>
<evidence type="ECO:0000256" key="2">
    <source>
        <dbReference type="ARBA" id="ARBA00022741"/>
    </source>
</evidence>
<evidence type="ECO:0000256" key="3">
    <source>
        <dbReference type="ARBA" id="ARBA00023134"/>
    </source>
</evidence>
<dbReference type="InterPro" id="IPR027417">
    <property type="entry name" value="P-loop_NTPase"/>
</dbReference>
<dbReference type="OMA" id="ECGDRCY"/>
<dbReference type="STRING" id="4155.A0A022QBX1"/>
<dbReference type="InterPro" id="IPR006703">
    <property type="entry name" value="G_AIG1"/>
</dbReference>
<dbReference type="AlphaFoldDB" id="A0A022QBX1"/>
<dbReference type="KEGG" id="egt:105972867"/>
<proteinExistence type="inferred from homology"/>
<keyword evidence="7" id="KW-1185">Reference proteome</keyword>
<dbReference type="PANTHER" id="PTHR10903">
    <property type="entry name" value="GTPASE, IMAP FAMILY MEMBER-RELATED"/>
    <property type="match status" value="1"/>
</dbReference>
<dbReference type="GO" id="GO:0005525">
    <property type="term" value="F:GTP binding"/>
    <property type="evidence" value="ECO:0007669"/>
    <property type="project" value="UniProtKB-KW"/>
</dbReference>
<dbReference type="PROSITE" id="PS51720">
    <property type="entry name" value="G_AIG1"/>
    <property type="match status" value="1"/>
</dbReference>
<keyword evidence="3" id="KW-0342">GTP-binding</keyword>
<dbReference type="OrthoDB" id="8954335at2759"/>
<name>A0A022QBX1_ERYGU</name>
<dbReference type="CDD" id="cd01852">
    <property type="entry name" value="AIG1"/>
    <property type="match status" value="1"/>
</dbReference>
<evidence type="ECO:0000313" key="6">
    <source>
        <dbReference type="EMBL" id="EYU23985.1"/>
    </source>
</evidence>
<comment type="similarity">
    <text evidence="1">Belongs to the TRAFAC class TrmE-Era-EngA-EngB-Septin-like GTPase superfamily. AIG1/Toc34/Toc159-like paraseptin GTPase family. IAN subfamily.</text>
</comment>
<dbReference type="PANTHER" id="PTHR10903:SF184">
    <property type="entry name" value="GTP-BINDING PROTEIN A"/>
    <property type="match status" value="1"/>
</dbReference>
<gene>
    <name evidence="6" type="ORF">MIMGU_mgv1a009703mg</name>
</gene>
<keyword evidence="2" id="KW-0547">Nucleotide-binding</keyword>
<feature type="coiled-coil region" evidence="4">
    <location>
        <begin position="223"/>
        <end position="276"/>
    </location>
</feature>
<dbReference type="eggNOG" id="ENOG502R7PE">
    <property type="taxonomic scope" value="Eukaryota"/>
</dbReference>
<dbReference type="SUPFAM" id="SSF52540">
    <property type="entry name" value="P-loop containing nucleoside triphosphate hydrolases"/>
    <property type="match status" value="1"/>
</dbReference>
<dbReference type="Gene3D" id="3.40.50.300">
    <property type="entry name" value="P-loop containing nucleotide triphosphate hydrolases"/>
    <property type="match status" value="1"/>
</dbReference>
<protein>
    <recommendedName>
        <fullName evidence="5">AIG1-type G domain-containing protein</fullName>
    </recommendedName>
</protein>
<feature type="domain" description="AIG1-type G" evidence="5">
    <location>
        <begin position="3"/>
        <end position="212"/>
    </location>
</feature>
<reference evidence="6 7" key="1">
    <citation type="journal article" date="2013" name="Proc. Natl. Acad. Sci. U.S.A.">
        <title>Fine-scale variation in meiotic recombination in Mimulus inferred from population shotgun sequencing.</title>
        <authorList>
            <person name="Hellsten U."/>
            <person name="Wright K.M."/>
            <person name="Jenkins J."/>
            <person name="Shu S."/>
            <person name="Yuan Y."/>
            <person name="Wessler S.R."/>
            <person name="Schmutz J."/>
            <person name="Willis J.H."/>
            <person name="Rokhsar D.S."/>
        </authorList>
    </citation>
    <scope>NUCLEOTIDE SEQUENCE [LARGE SCALE GENOMIC DNA]</scope>
    <source>
        <strain evidence="7">cv. DUN x IM62</strain>
    </source>
</reference>
<evidence type="ECO:0000259" key="5">
    <source>
        <dbReference type="PROSITE" id="PS51720"/>
    </source>
</evidence>
<dbReference type="Proteomes" id="UP000030748">
    <property type="component" value="Unassembled WGS sequence"/>
</dbReference>
<dbReference type="FunFam" id="3.40.50.300:FF:000840">
    <property type="entry name" value="Immune-associated nucleotide-binding protein 9"/>
    <property type="match status" value="1"/>
</dbReference>
<dbReference type="PhylomeDB" id="A0A022QBX1"/>
<organism evidence="6 7">
    <name type="scientific">Erythranthe guttata</name>
    <name type="common">Yellow monkey flower</name>
    <name type="synonym">Mimulus guttatus</name>
    <dbReference type="NCBI Taxonomy" id="4155"/>
    <lineage>
        <taxon>Eukaryota</taxon>
        <taxon>Viridiplantae</taxon>
        <taxon>Streptophyta</taxon>
        <taxon>Embryophyta</taxon>
        <taxon>Tracheophyta</taxon>
        <taxon>Spermatophyta</taxon>
        <taxon>Magnoliopsida</taxon>
        <taxon>eudicotyledons</taxon>
        <taxon>Gunneridae</taxon>
        <taxon>Pentapetalae</taxon>
        <taxon>asterids</taxon>
        <taxon>lamiids</taxon>
        <taxon>Lamiales</taxon>
        <taxon>Phrymaceae</taxon>
        <taxon>Erythranthe</taxon>
    </lineage>
</organism>
<evidence type="ECO:0000256" key="1">
    <source>
        <dbReference type="ARBA" id="ARBA00008535"/>
    </source>
</evidence>
<evidence type="ECO:0000313" key="7">
    <source>
        <dbReference type="Proteomes" id="UP000030748"/>
    </source>
</evidence>
<dbReference type="Pfam" id="PF04548">
    <property type="entry name" value="AIG1"/>
    <property type="match status" value="1"/>
</dbReference>
<feature type="coiled-coil region" evidence="4">
    <location>
        <begin position="301"/>
        <end position="328"/>
    </location>
</feature>
<accession>A0A022QBX1</accession>
<dbReference type="InterPro" id="IPR045058">
    <property type="entry name" value="GIMA/IAN/Toc"/>
</dbReference>
<evidence type="ECO:0000256" key="4">
    <source>
        <dbReference type="SAM" id="Coils"/>
    </source>
</evidence>
<sequence>MEGKPKTVVLVGRTGHGKSATCNSILGRKAFESKFCAGGVTTKTEQQSTPLEDGSIINVIDTPGLFDFHGNTEFLGNEIAKCINLANDGLHAIVLVLSIRGRFSKEEEAAVQALSSFFGPKILGYLIVIFTGGDELEADDQTLDDYLGGTDCPKPLQDTLTQCGNRQILFNNRTKIEAEKSKQRNQFLSLVNDVVKNNGGIPYTDPLFIKMQDIENQWKEGSKNASAEQMEEMKKAYEEQQKIMIASIEAKFKETLGEVKQNMAAEQERNRIANEKLIRELLNTKVAQAKAEAHTATLEAQLKAQKEIHDMEKQLDRLKLEAATEEAEGSCAIL</sequence>
<keyword evidence="4" id="KW-0175">Coiled coil</keyword>